<evidence type="ECO:0000256" key="1">
    <source>
        <dbReference type="SAM" id="MobiDB-lite"/>
    </source>
</evidence>
<evidence type="ECO:0000313" key="4">
    <source>
        <dbReference type="Proteomes" id="UP001153620"/>
    </source>
</evidence>
<proteinExistence type="predicted"/>
<feature type="chain" id="PRO_5040331455" evidence="2">
    <location>
        <begin position="20"/>
        <end position="164"/>
    </location>
</feature>
<keyword evidence="2" id="KW-0732">Signal</keyword>
<feature type="region of interest" description="Disordered" evidence="1">
    <location>
        <begin position="115"/>
        <end position="137"/>
    </location>
</feature>
<evidence type="ECO:0000256" key="2">
    <source>
        <dbReference type="SAM" id="SignalP"/>
    </source>
</evidence>
<organism evidence="3 4">
    <name type="scientific">Chironomus riparius</name>
    <dbReference type="NCBI Taxonomy" id="315576"/>
    <lineage>
        <taxon>Eukaryota</taxon>
        <taxon>Metazoa</taxon>
        <taxon>Ecdysozoa</taxon>
        <taxon>Arthropoda</taxon>
        <taxon>Hexapoda</taxon>
        <taxon>Insecta</taxon>
        <taxon>Pterygota</taxon>
        <taxon>Neoptera</taxon>
        <taxon>Endopterygota</taxon>
        <taxon>Diptera</taxon>
        <taxon>Nematocera</taxon>
        <taxon>Chironomoidea</taxon>
        <taxon>Chironomidae</taxon>
        <taxon>Chironominae</taxon>
        <taxon>Chironomus</taxon>
    </lineage>
</organism>
<feature type="signal peptide" evidence="2">
    <location>
        <begin position="1"/>
        <end position="19"/>
    </location>
</feature>
<sequence>MKFLLILYVALNIIVAIKCYSIDEPALNRAKRSDDDGFFSKVKSGITDFGSKTKKFFVKGYEETKNLFSSERNVGDYTLGDIDVRFDGDDEEADNSTTVATRKKRETPVIIDGFKESDNEEDNASTNMNSDTEPDSDGQIIILPPMLCKEGQVLVKGRCRVLIH</sequence>
<accession>A0A9N9RTS5</accession>
<evidence type="ECO:0000313" key="3">
    <source>
        <dbReference type="EMBL" id="CAG9802661.1"/>
    </source>
</evidence>
<dbReference type="AlphaFoldDB" id="A0A9N9RTS5"/>
<gene>
    <name evidence="3" type="ORF">CHIRRI_LOCUS5567</name>
</gene>
<dbReference type="EMBL" id="OU895878">
    <property type="protein sequence ID" value="CAG9802661.1"/>
    <property type="molecule type" value="Genomic_DNA"/>
</dbReference>
<protein>
    <submittedName>
        <fullName evidence="3">Uncharacterized protein</fullName>
    </submittedName>
</protein>
<reference evidence="3" key="2">
    <citation type="submission" date="2022-10" db="EMBL/GenBank/DDBJ databases">
        <authorList>
            <consortium name="ENA_rothamsted_submissions"/>
            <consortium name="culmorum"/>
            <person name="King R."/>
        </authorList>
    </citation>
    <scope>NUCLEOTIDE SEQUENCE</scope>
</reference>
<dbReference type="OrthoDB" id="10547326at2759"/>
<reference evidence="3" key="1">
    <citation type="submission" date="2022-01" db="EMBL/GenBank/DDBJ databases">
        <authorList>
            <person name="King R."/>
        </authorList>
    </citation>
    <scope>NUCLEOTIDE SEQUENCE</scope>
</reference>
<name>A0A9N9RTS5_9DIPT</name>
<dbReference type="Proteomes" id="UP001153620">
    <property type="component" value="Chromosome 2"/>
</dbReference>
<keyword evidence="4" id="KW-1185">Reference proteome</keyword>